<evidence type="ECO:0000256" key="5">
    <source>
        <dbReference type="PIRNR" id="PIRNR009376"/>
    </source>
</evidence>
<dbReference type="STRING" id="5288.A0A5C5G153"/>
<proteinExistence type="inferred from homology"/>
<keyword evidence="3 5" id="KW-0442">Lipid degradation</keyword>
<dbReference type="SUPFAM" id="SSF56024">
    <property type="entry name" value="Phospholipase D/nuclease"/>
    <property type="match status" value="2"/>
</dbReference>
<feature type="domain" description="PLD phosphodiesterase" evidence="7">
    <location>
        <begin position="173"/>
        <end position="200"/>
    </location>
</feature>
<evidence type="ECO:0000313" key="8">
    <source>
        <dbReference type="EMBL" id="TNY21711.1"/>
    </source>
</evidence>
<keyword evidence="9" id="KW-1185">Reference proteome</keyword>
<dbReference type="InterPro" id="IPR016555">
    <property type="entry name" value="PLipase_D_euk"/>
</dbReference>
<dbReference type="InterPro" id="IPR015679">
    <property type="entry name" value="PLipase_D_fam"/>
</dbReference>
<dbReference type="SMART" id="SM00155">
    <property type="entry name" value="PLDc"/>
    <property type="match status" value="2"/>
</dbReference>
<comment type="similarity">
    <text evidence="5">Belongs to the phospholipase D family.</text>
</comment>
<evidence type="ECO:0000256" key="2">
    <source>
        <dbReference type="ARBA" id="ARBA00022801"/>
    </source>
</evidence>
<evidence type="ECO:0000313" key="9">
    <source>
        <dbReference type="Proteomes" id="UP000311382"/>
    </source>
</evidence>
<feature type="compositionally biased region" description="Basic and acidic residues" evidence="6">
    <location>
        <begin position="18"/>
        <end position="29"/>
    </location>
</feature>
<feature type="region of interest" description="Disordered" evidence="6">
    <location>
        <begin position="599"/>
        <end position="620"/>
    </location>
</feature>
<dbReference type="Gene3D" id="3.30.870.10">
    <property type="entry name" value="Endonuclease Chain A"/>
    <property type="match status" value="3"/>
</dbReference>
<dbReference type="PANTHER" id="PTHR18896">
    <property type="entry name" value="PHOSPHOLIPASE D"/>
    <property type="match status" value="1"/>
</dbReference>
<accession>A0A5C5G153</accession>
<dbReference type="EC" id="3.1.4.4" evidence="5"/>
<feature type="domain" description="PLD phosphodiesterase" evidence="7">
    <location>
        <begin position="631"/>
        <end position="658"/>
    </location>
</feature>
<dbReference type="InterPro" id="IPR001736">
    <property type="entry name" value="PLipase_D/transphosphatidylase"/>
</dbReference>
<keyword evidence="2 5" id="KW-0378">Hydrolase</keyword>
<evidence type="ECO:0000256" key="3">
    <source>
        <dbReference type="ARBA" id="ARBA00022963"/>
    </source>
</evidence>
<dbReference type="GO" id="GO:0009395">
    <property type="term" value="P:phospholipid catabolic process"/>
    <property type="evidence" value="ECO:0007669"/>
    <property type="project" value="TreeGrafter"/>
</dbReference>
<dbReference type="PROSITE" id="PS50035">
    <property type="entry name" value="PLD"/>
    <property type="match status" value="2"/>
</dbReference>
<reference evidence="8 9" key="1">
    <citation type="submission" date="2019-03" db="EMBL/GenBank/DDBJ databases">
        <title>Rhodosporidium diobovatum UCD-FST 08-225 genome sequencing, assembly, and annotation.</title>
        <authorList>
            <person name="Fakankun I.U."/>
            <person name="Fristensky B."/>
            <person name="Levin D.B."/>
        </authorList>
    </citation>
    <scope>NUCLEOTIDE SEQUENCE [LARGE SCALE GENOMIC DNA]</scope>
    <source>
        <strain evidence="8 9">UCD-FST 08-225</strain>
    </source>
</reference>
<comment type="caution">
    <text evidence="8">The sequence shown here is derived from an EMBL/GenBank/DDBJ whole genome shotgun (WGS) entry which is preliminary data.</text>
</comment>
<dbReference type="PIRSF" id="PIRSF009376">
    <property type="entry name" value="Phospholipase_D_euk"/>
    <property type="match status" value="1"/>
</dbReference>
<feature type="region of interest" description="Disordered" evidence="6">
    <location>
        <begin position="1"/>
        <end position="29"/>
    </location>
</feature>
<dbReference type="OrthoDB" id="14911at2759"/>
<evidence type="ECO:0000256" key="6">
    <source>
        <dbReference type="SAM" id="MobiDB-lite"/>
    </source>
</evidence>
<sequence>MRCAECGADPSRAVAINPDHRHDEEHEKAEDEARMALRREHRFESFAPTREGNLAKWCVPNGHDYFYALSEILENAKETVYIADWWLTPELFLRRPPAEHPEFRLDRLLLRKAEQGVDIYVMVYKEVVQTMSMSSAHTKHFLEDLHERIRVVRHPDHIGGEASWRPLHAFVTLYWSHHEKIVVVDNLIACIGGLDICFGRWDLGSFPLSDLHPTDFSRTLFPGQDYNNARHEDFVEVDKWAANNTSRAEVPRMPWHDVHSMIVGPSVLDVAQHFVERWNFICHLKYRHKSRYPLLAFPHIDGLNDGITRHPHFERLKEEGRHYFCHHREPGEDGAYPPPVGGTGTKGTTRVQVLRSSSDWSHGIHPTEASIQTAYCQMITEAKSFVMISNQFFIAGTGVDAKSPVQNLVGQAIVQRVLRAAKEGKRFKVVILIPAIPGFAGDLKGNSGTLAILGAQYMSLCRGGNSIFELIQREGVDPGAYIEVYNLRSFDRLNYDPQRIKRMEEASGVTLFQAQAALARVYLGSDALESELEKNKVVKFAIPQEGGEAQMLDGKDRKGKQAKPNPTVDVPLPASYEEAWETIRRFERADSVRDEVADSVSHLSQAGTGEVRDEGWSGDDEASERDAFVTEELYIHSKVIIVDDERVLIGSANINDRSLRGDRDSEIACVYEDDQDLVDSRMDGKPVRVSRFAATLRRQLYKDHLGLSKPALCPAVSEEPVTAAMRPVGTPHVDTTMSAEDELVMDPLDPRTEALLRDTAAKNASIFNDVFHCVPSKDVESWAQASRPRSPANFQPGHVATVDMPVSHIKEQLSQIKGHIVTCPLNFLREGKAPPGIALLMRHDEVDAEILARLGHHLAHPGTSTEHLFEVSAEVNRVTLAIYL</sequence>
<keyword evidence="1" id="KW-0677">Repeat</keyword>
<dbReference type="EMBL" id="SOZI01000038">
    <property type="protein sequence ID" value="TNY21711.1"/>
    <property type="molecule type" value="Genomic_DNA"/>
</dbReference>
<dbReference type="GO" id="GO:0006654">
    <property type="term" value="P:phosphatidic acid biosynthetic process"/>
    <property type="evidence" value="ECO:0007669"/>
    <property type="project" value="InterPro"/>
</dbReference>
<comment type="catalytic activity">
    <reaction evidence="5">
        <text>a 1,2-diacyl-sn-glycero-3-phosphocholine + H2O = a 1,2-diacyl-sn-glycero-3-phosphate + choline + H(+)</text>
        <dbReference type="Rhea" id="RHEA:14445"/>
        <dbReference type="ChEBI" id="CHEBI:15354"/>
        <dbReference type="ChEBI" id="CHEBI:15377"/>
        <dbReference type="ChEBI" id="CHEBI:15378"/>
        <dbReference type="ChEBI" id="CHEBI:57643"/>
        <dbReference type="ChEBI" id="CHEBI:58608"/>
        <dbReference type="EC" id="3.1.4.4"/>
    </reaction>
</comment>
<gene>
    <name evidence="8" type="ORF">DMC30DRAFT_350146</name>
</gene>
<dbReference type="GO" id="GO:0035556">
    <property type="term" value="P:intracellular signal transduction"/>
    <property type="evidence" value="ECO:0007669"/>
    <property type="project" value="InterPro"/>
</dbReference>
<dbReference type="Proteomes" id="UP000311382">
    <property type="component" value="Unassembled WGS sequence"/>
</dbReference>
<name>A0A5C5G153_9BASI</name>
<keyword evidence="4" id="KW-0443">Lipid metabolism</keyword>
<dbReference type="PANTHER" id="PTHR18896:SF186">
    <property type="entry name" value="PHOSPHOLIPASE D"/>
    <property type="match status" value="1"/>
</dbReference>
<dbReference type="AlphaFoldDB" id="A0A5C5G153"/>
<dbReference type="GO" id="GO:0004630">
    <property type="term" value="F:phospholipase D activity"/>
    <property type="evidence" value="ECO:0007669"/>
    <property type="project" value="UniProtKB-UniRule"/>
</dbReference>
<organism evidence="8 9">
    <name type="scientific">Rhodotorula diobovata</name>
    <dbReference type="NCBI Taxonomy" id="5288"/>
    <lineage>
        <taxon>Eukaryota</taxon>
        <taxon>Fungi</taxon>
        <taxon>Dikarya</taxon>
        <taxon>Basidiomycota</taxon>
        <taxon>Pucciniomycotina</taxon>
        <taxon>Microbotryomycetes</taxon>
        <taxon>Sporidiobolales</taxon>
        <taxon>Sporidiobolaceae</taxon>
        <taxon>Rhodotorula</taxon>
    </lineage>
</organism>
<evidence type="ECO:0000259" key="7">
    <source>
        <dbReference type="PROSITE" id="PS50035"/>
    </source>
</evidence>
<dbReference type="Pfam" id="PF00614">
    <property type="entry name" value="PLDc"/>
    <property type="match status" value="2"/>
</dbReference>
<dbReference type="CDD" id="cd09141">
    <property type="entry name" value="PLDc_vPLD1_2_yPLD_like_2"/>
    <property type="match status" value="1"/>
</dbReference>
<protein>
    <recommendedName>
        <fullName evidence="5">Phospholipase</fullName>
        <ecNumber evidence="5">3.1.4.4</ecNumber>
    </recommendedName>
</protein>
<feature type="region of interest" description="Disordered" evidence="6">
    <location>
        <begin position="550"/>
        <end position="571"/>
    </location>
</feature>
<evidence type="ECO:0000256" key="4">
    <source>
        <dbReference type="ARBA" id="ARBA00023098"/>
    </source>
</evidence>
<dbReference type="CDD" id="cd09138">
    <property type="entry name" value="PLDc_vPLD1_2_yPLD_like_1"/>
    <property type="match status" value="1"/>
</dbReference>
<evidence type="ECO:0000256" key="1">
    <source>
        <dbReference type="ARBA" id="ARBA00022737"/>
    </source>
</evidence>